<dbReference type="EMBL" id="CAKXAJ010024918">
    <property type="protein sequence ID" value="CAH2232772.1"/>
    <property type="molecule type" value="Genomic_DNA"/>
</dbReference>
<name>A0A8S4RBF1_9NEOP</name>
<keyword evidence="3" id="KW-1185">Reference proteome</keyword>
<organism evidence="2 3">
    <name type="scientific">Pararge aegeria aegeria</name>
    <dbReference type="NCBI Taxonomy" id="348720"/>
    <lineage>
        <taxon>Eukaryota</taxon>
        <taxon>Metazoa</taxon>
        <taxon>Ecdysozoa</taxon>
        <taxon>Arthropoda</taxon>
        <taxon>Hexapoda</taxon>
        <taxon>Insecta</taxon>
        <taxon>Pterygota</taxon>
        <taxon>Neoptera</taxon>
        <taxon>Endopterygota</taxon>
        <taxon>Lepidoptera</taxon>
        <taxon>Glossata</taxon>
        <taxon>Ditrysia</taxon>
        <taxon>Papilionoidea</taxon>
        <taxon>Nymphalidae</taxon>
        <taxon>Satyrinae</taxon>
        <taxon>Satyrini</taxon>
        <taxon>Parargina</taxon>
        <taxon>Pararge</taxon>
    </lineage>
</organism>
<accession>A0A8S4RBF1</accession>
<dbReference type="AlphaFoldDB" id="A0A8S4RBF1"/>
<reference evidence="2" key="1">
    <citation type="submission" date="2022-03" db="EMBL/GenBank/DDBJ databases">
        <authorList>
            <person name="Lindestad O."/>
        </authorList>
    </citation>
    <scope>NUCLEOTIDE SEQUENCE</scope>
</reference>
<evidence type="ECO:0000313" key="3">
    <source>
        <dbReference type="Proteomes" id="UP000838756"/>
    </source>
</evidence>
<comment type="caution">
    <text evidence="2">The sequence shown here is derived from an EMBL/GenBank/DDBJ whole genome shotgun (WGS) entry which is preliminary data.</text>
</comment>
<dbReference type="OrthoDB" id="7461645at2759"/>
<dbReference type="Proteomes" id="UP000838756">
    <property type="component" value="Unassembled WGS sequence"/>
</dbReference>
<gene>
    <name evidence="2" type="primary">jg1251</name>
    <name evidence="2" type="ORF">PAEG_LOCUS10984</name>
</gene>
<evidence type="ECO:0000256" key="1">
    <source>
        <dbReference type="SAM" id="MobiDB-lite"/>
    </source>
</evidence>
<feature type="region of interest" description="Disordered" evidence="1">
    <location>
        <begin position="1"/>
        <end position="24"/>
    </location>
</feature>
<sequence>MAGGPNDPTSLRSGRRLEDSIYESNHKHNFEGSLMRFTASPLDQITPPSATTTPVVHKDEIVKPFESGSLDQPEAIQSAINMRKAAAAGRRTTKRSEEDPNYIRRHFGNLLSSGHAMKYIPPFEVSPQNASPYNINPLRKAVSDDQINQSYKWRIPKKPPQEVPKHIRMEAIK</sequence>
<proteinExistence type="predicted"/>
<protein>
    <submittedName>
        <fullName evidence="2">Jg1251 protein</fullName>
    </submittedName>
</protein>
<evidence type="ECO:0000313" key="2">
    <source>
        <dbReference type="EMBL" id="CAH2232772.1"/>
    </source>
</evidence>
<feature type="compositionally biased region" description="Basic and acidic residues" evidence="1">
    <location>
        <begin position="15"/>
        <end position="24"/>
    </location>
</feature>